<dbReference type="Proteomes" id="UP001242781">
    <property type="component" value="Chromosome"/>
</dbReference>
<protein>
    <submittedName>
        <fullName evidence="2">Uncharacterized protein</fullName>
    </submittedName>
</protein>
<dbReference type="RefSeq" id="WP_005695054.1">
    <property type="nucleotide sequence ID" value="NZ_CP133470.1"/>
</dbReference>
<name>A0ABD7ZI11_HAEPA</name>
<feature type="transmembrane region" description="Helical" evidence="1">
    <location>
        <begin position="29"/>
        <end position="51"/>
    </location>
</feature>
<evidence type="ECO:0000256" key="1">
    <source>
        <dbReference type="SAM" id="Phobius"/>
    </source>
</evidence>
<keyword evidence="1" id="KW-0472">Membrane</keyword>
<gene>
    <name evidence="2" type="ORF">RDV53_04445</name>
</gene>
<feature type="transmembrane region" description="Helical" evidence="1">
    <location>
        <begin position="71"/>
        <end position="89"/>
    </location>
</feature>
<keyword evidence="1" id="KW-0812">Transmembrane</keyword>
<feature type="transmembrane region" description="Helical" evidence="1">
    <location>
        <begin position="6"/>
        <end position="22"/>
    </location>
</feature>
<proteinExistence type="predicted"/>
<reference evidence="2 3" key="1">
    <citation type="submission" date="2023-08" db="EMBL/GenBank/DDBJ databases">
        <title>Haemophilus_parainfluenzae_DSM 8978_complete_genome_hifiasm_Zymo_Research_D6332.</title>
        <authorList>
            <person name="Damerum A."/>
        </authorList>
    </citation>
    <scope>NUCLEOTIDE SEQUENCE [LARGE SCALE GENOMIC DNA]</scope>
    <source>
        <strain evidence="2 3">DSM 8978</strain>
    </source>
</reference>
<organism evidence="2 3">
    <name type="scientific">Haemophilus parainfluenzae ATCC 33392</name>
    <dbReference type="NCBI Taxonomy" id="888828"/>
    <lineage>
        <taxon>Bacteria</taxon>
        <taxon>Pseudomonadati</taxon>
        <taxon>Pseudomonadota</taxon>
        <taxon>Gammaproteobacteria</taxon>
        <taxon>Pasteurellales</taxon>
        <taxon>Pasteurellaceae</taxon>
        <taxon>Haemophilus</taxon>
    </lineage>
</organism>
<evidence type="ECO:0000313" key="2">
    <source>
        <dbReference type="EMBL" id="WMS24596.1"/>
    </source>
</evidence>
<keyword evidence="1" id="KW-1133">Transmembrane helix</keyword>
<accession>A0ABD7ZI11</accession>
<dbReference type="AlphaFoldDB" id="A0ABD7ZI11"/>
<dbReference type="EMBL" id="CP133470">
    <property type="protein sequence ID" value="WMS24596.1"/>
    <property type="molecule type" value="Genomic_DNA"/>
</dbReference>
<feature type="transmembrane region" description="Helical" evidence="1">
    <location>
        <begin position="110"/>
        <end position="132"/>
    </location>
</feature>
<sequence>MFIGFLIFSTILFISYAVIVWFSAFAMPLLVLLLVIPALMFAYTYLYAYVASFFVTVEGGNLACALTVYNWFSYCLIGFAVLIIGTAGKKTKSGALDKRYSKQNKEDIDTSWKAATPFFLVGLTCLVIKYSFDKFWIYIN</sequence>
<evidence type="ECO:0000313" key="3">
    <source>
        <dbReference type="Proteomes" id="UP001242781"/>
    </source>
</evidence>